<evidence type="ECO:0000313" key="2">
    <source>
        <dbReference type="EMBL" id="GAG45822.1"/>
    </source>
</evidence>
<proteinExistence type="predicted"/>
<keyword evidence="1" id="KW-0175">Coiled coil</keyword>
<organism evidence="2">
    <name type="scientific">marine sediment metagenome</name>
    <dbReference type="NCBI Taxonomy" id="412755"/>
    <lineage>
        <taxon>unclassified sequences</taxon>
        <taxon>metagenomes</taxon>
        <taxon>ecological metagenomes</taxon>
    </lineage>
</organism>
<accession>X0YEZ4</accession>
<name>X0YEZ4_9ZZZZ</name>
<sequence length="56" mass="6535">MNRKEIEEKIGALAKKIEKLRASKPAHDVTGVYKMELLELEDELQAKKRQLQEEKV</sequence>
<reference evidence="2" key="1">
    <citation type="journal article" date="2014" name="Front. Microbiol.">
        <title>High frequency of phylogenetically diverse reductive dehalogenase-homologous genes in deep subseafloor sedimentary metagenomes.</title>
        <authorList>
            <person name="Kawai M."/>
            <person name="Futagami T."/>
            <person name="Toyoda A."/>
            <person name="Takaki Y."/>
            <person name="Nishi S."/>
            <person name="Hori S."/>
            <person name="Arai W."/>
            <person name="Tsubouchi T."/>
            <person name="Morono Y."/>
            <person name="Uchiyama I."/>
            <person name="Ito T."/>
            <person name="Fujiyama A."/>
            <person name="Inagaki F."/>
            <person name="Takami H."/>
        </authorList>
    </citation>
    <scope>NUCLEOTIDE SEQUENCE</scope>
    <source>
        <strain evidence="2">Expedition CK06-06</strain>
    </source>
</reference>
<protein>
    <submittedName>
        <fullName evidence="2">Uncharacterized protein</fullName>
    </submittedName>
</protein>
<evidence type="ECO:0000256" key="1">
    <source>
        <dbReference type="SAM" id="Coils"/>
    </source>
</evidence>
<dbReference type="EMBL" id="BARS01055452">
    <property type="protein sequence ID" value="GAG45822.1"/>
    <property type="molecule type" value="Genomic_DNA"/>
</dbReference>
<gene>
    <name evidence="2" type="ORF">S01H1_81872</name>
</gene>
<feature type="coiled-coil region" evidence="1">
    <location>
        <begin position="3"/>
        <end position="54"/>
    </location>
</feature>
<dbReference type="AlphaFoldDB" id="X0YEZ4"/>
<comment type="caution">
    <text evidence="2">The sequence shown here is derived from an EMBL/GenBank/DDBJ whole genome shotgun (WGS) entry which is preliminary data.</text>
</comment>